<evidence type="ECO:0000313" key="5">
    <source>
        <dbReference type="Proteomes" id="UP000076722"/>
    </source>
</evidence>
<feature type="region of interest" description="Disordered" evidence="1">
    <location>
        <begin position="992"/>
        <end position="1016"/>
    </location>
</feature>
<proteinExistence type="predicted"/>
<feature type="transmembrane region" description="Helical" evidence="2">
    <location>
        <begin position="238"/>
        <end position="263"/>
    </location>
</feature>
<evidence type="ECO:0000259" key="3">
    <source>
        <dbReference type="Pfam" id="PF20153"/>
    </source>
</evidence>
<feature type="transmembrane region" description="Helical" evidence="2">
    <location>
        <begin position="275"/>
        <end position="303"/>
    </location>
</feature>
<keyword evidence="5" id="KW-1185">Reference proteome</keyword>
<feature type="domain" description="DUF6535" evidence="3">
    <location>
        <begin position="109"/>
        <end position="263"/>
    </location>
</feature>
<feature type="compositionally biased region" description="Basic residues" evidence="1">
    <location>
        <begin position="1"/>
        <end position="17"/>
    </location>
</feature>
<dbReference type="InterPro" id="IPR045338">
    <property type="entry name" value="DUF6535"/>
</dbReference>
<dbReference type="OrthoDB" id="3235960at2759"/>
<sequence length="1016" mass="115346">MSWRSRRSRSPRFKRRPSLATESADRHADTVSSSPSKFDQLIELIKTQNGLISDQSKASNAQKEEIKAELRAQLHTMDKHTSMLSALGKDATRDDRPLDGKEWNNDQAWGALDKESLAKIKVMVDEWRDLMQISLVFIALFLTVVTAFISPIIQLFTTPSNTASSSTDSMKPLPSVPLQLVALFYYMALITSILNSVLCVLGIQWGVRLIATPLGRTNLERALARERRMLSAKGKMRSLMGVLIWTLLLSIGFFVLGFLIQLWDLAFSFASSAPILVIGGVFATGLTLVILGIIMVTTLHAALNDNSPFESPLSNAMKPLLQWIHQRVRRQGHDKSETDTEKNENSGSNGTEDAEDVTTLIQWKKDDRADIIALKTYAKLVLNTHELEVLERAVPSFEYAQWYLAGDSLLPVFHAVRERFLATDASFRVKETVHSQLLYLTEWGGWKDRRGFWRYDLKANDFTRWCQAQCSELINSSGGYQRAFVPPFTFFTSLEEDNMDLRNHAFGPTEACVANILCTFDADRELGDRGDLFESAIEVCKNLLSAGRTDDVNTILSRVDRTSVLRSIIRNPDMWWWDQVHELVAFITKGKEIEILAEMSPFFSNLPDMSAVSHPAIPVFACEFLEHIGSRPDFTTPPSLDLSPVLTLIDQNTLFERYSETLIYYLCRGGLDNLSDLHPASKLWEYCRDMHSDHGTSEEVVAFYQDYTCCFIPLPALSNEECQDLAHNICALMTRPDNTLCPVKDFKRPISELLALDDEQRNTAVEQILSDLPRADFIAFLIKKTRLPWARMQDLVLPIAQGHEMEILTIMSDPDRFSFRSHHAVIAFLDFLSCLRLSLPPDFTVPPPFSLSEVLYYVVRHKCERQNWRQHSDAIIFYVENGASCEIDDIAHFCHLCTAGTHSMKKWDDDERTSAHTRERAAFHLRTLKARAAQDPDLAERLRPFFPEGYGVPPLDVTDEIRPSREKTSWTFAFLKWRDALRKSPRRTMLLDDEQDIELGTTGGIDTSEESVEDGS</sequence>
<feature type="compositionally biased region" description="Basic and acidic residues" evidence="1">
    <location>
        <begin position="331"/>
        <end position="344"/>
    </location>
</feature>
<accession>A0A164PNV2</accession>
<keyword evidence="2" id="KW-0812">Transmembrane</keyword>
<feature type="region of interest" description="Disordered" evidence="1">
    <location>
        <begin position="1"/>
        <end position="36"/>
    </location>
</feature>
<dbReference type="EMBL" id="KV419432">
    <property type="protein sequence ID" value="KZS88905.1"/>
    <property type="molecule type" value="Genomic_DNA"/>
</dbReference>
<evidence type="ECO:0000256" key="2">
    <source>
        <dbReference type="SAM" id="Phobius"/>
    </source>
</evidence>
<keyword evidence="2" id="KW-1133">Transmembrane helix</keyword>
<feature type="transmembrane region" description="Helical" evidence="2">
    <location>
        <begin position="133"/>
        <end position="156"/>
    </location>
</feature>
<feature type="compositionally biased region" description="Acidic residues" evidence="1">
    <location>
        <begin position="1007"/>
        <end position="1016"/>
    </location>
</feature>
<keyword evidence="2" id="KW-0472">Membrane</keyword>
<protein>
    <recommendedName>
        <fullName evidence="3">DUF6535 domain-containing protein</fullName>
    </recommendedName>
</protein>
<evidence type="ECO:0000313" key="4">
    <source>
        <dbReference type="EMBL" id="KZS88905.1"/>
    </source>
</evidence>
<dbReference type="STRING" id="1314777.A0A164PNV2"/>
<name>A0A164PNV2_9AGAM</name>
<feature type="transmembrane region" description="Helical" evidence="2">
    <location>
        <begin position="176"/>
        <end position="203"/>
    </location>
</feature>
<dbReference type="Proteomes" id="UP000076722">
    <property type="component" value="Unassembled WGS sequence"/>
</dbReference>
<feature type="region of interest" description="Disordered" evidence="1">
    <location>
        <begin position="329"/>
        <end position="354"/>
    </location>
</feature>
<evidence type="ECO:0000256" key="1">
    <source>
        <dbReference type="SAM" id="MobiDB-lite"/>
    </source>
</evidence>
<gene>
    <name evidence="4" type="ORF">SISNIDRAFT_469798</name>
</gene>
<reference evidence="4 5" key="1">
    <citation type="journal article" date="2016" name="Mol. Biol. Evol.">
        <title>Comparative Genomics of Early-Diverging Mushroom-Forming Fungi Provides Insights into the Origins of Lignocellulose Decay Capabilities.</title>
        <authorList>
            <person name="Nagy L.G."/>
            <person name="Riley R."/>
            <person name="Tritt A."/>
            <person name="Adam C."/>
            <person name="Daum C."/>
            <person name="Floudas D."/>
            <person name="Sun H."/>
            <person name="Yadav J.S."/>
            <person name="Pangilinan J."/>
            <person name="Larsson K.H."/>
            <person name="Matsuura K."/>
            <person name="Barry K."/>
            <person name="Labutti K."/>
            <person name="Kuo R."/>
            <person name="Ohm R.A."/>
            <person name="Bhattacharya S.S."/>
            <person name="Shirouzu T."/>
            <person name="Yoshinaga Y."/>
            <person name="Martin F.M."/>
            <person name="Grigoriev I.V."/>
            <person name="Hibbett D.S."/>
        </authorList>
    </citation>
    <scope>NUCLEOTIDE SEQUENCE [LARGE SCALE GENOMIC DNA]</scope>
    <source>
        <strain evidence="4 5">HHB9708</strain>
    </source>
</reference>
<dbReference type="Pfam" id="PF20153">
    <property type="entry name" value="DUF6535"/>
    <property type="match status" value="1"/>
</dbReference>
<dbReference type="AlphaFoldDB" id="A0A164PNV2"/>
<organism evidence="4 5">
    <name type="scientific">Sistotremastrum niveocremeum HHB9708</name>
    <dbReference type="NCBI Taxonomy" id="1314777"/>
    <lineage>
        <taxon>Eukaryota</taxon>
        <taxon>Fungi</taxon>
        <taxon>Dikarya</taxon>
        <taxon>Basidiomycota</taxon>
        <taxon>Agaricomycotina</taxon>
        <taxon>Agaricomycetes</taxon>
        <taxon>Sistotremastrales</taxon>
        <taxon>Sistotremastraceae</taxon>
        <taxon>Sertulicium</taxon>
        <taxon>Sertulicium niveocremeum</taxon>
    </lineage>
</organism>